<evidence type="ECO:0000256" key="1">
    <source>
        <dbReference type="ARBA" id="ARBA00004141"/>
    </source>
</evidence>
<sequence>MPHVLPALTTAVAAAAAVLLLFAGAGHARDRLRLRGVLRVQALLPRRAWGPVSTALGPVEIVVGLAALVGYAQAQAALYAVFAVYLTILRSRRSSAPCGCLGADEPATWVSVLRAVVAAAASAFAPVEMELTVRALCVAGGFVLAMIVILASLSPRDESRPGAR</sequence>
<protein>
    <recommendedName>
        <fullName evidence="6">Methylamine utilisation protein MauE domain-containing protein</fullName>
    </recommendedName>
</protein>
<evidence type="ECO:0000256" key="2">
    <source>
        <dbReference type="ARBA" id="ARBA00022692"/>
    </source>
</evidence>
<evidence type="ECO:0000256" key="4">
    <source>
        <dbReference type="ARBA" id="ARBA00023136"/>
    </source>
</evidence>
<feature type="domain" description="Methylamine utilisation protein MauE" evidence="6">
    <location>
        <begin position="7"/>
        <end position="124"/>
    </location>
</feature>
<reference evidence="8" key="1">
    <citation type="journal article" date="2019" name="Int. J. Syst. Evol. Microbiol.">
        <title>The Global Catalogue of Microorganisms (GCM) 10K type strain sequencing project: providing services to taxonomists for standard genome sequencing and annotation.</title>
        <authorList>
            <consortium name="The Broad Institute Genomics Platform"/>
            <consortium name="The Broad Institute Genome Sequencing Center for Infectious Disease"/>
            <person name="Wu L."/>
            <person name="Ma J."/>
        </authorList>
    </citation>
    <scope>NUCLEOTIDE SEQUENCE [LARGE SCALE GENOMIC DNA]</scope>
    <source>
        <strain evidence="8">JCM 17342</strain>
    </source>
</reference>
<feature type="transmembrane region" description="Helical" evidence="5">
    <location>
        <begin position="133"/>
        <end position="154"/>
    </location>
</feature>
<comment type="subcellular location">
    <subcellularLocation>
        <location evidence="1">Membrane</location>
        <topology evidence="1">Multi-pass membrane protein</topology>
    </subcellularLocation>
</comment>
<gene>
    <name evidence="7" type="ORF">GCM10022247_40330</name>
</gene>
<proteinExistence type="predicted"/>
<name>A0ABP7SLI5_9PSEU</name>
<dbReference type="Proteomes" id="UP001501747">
    <property type="component" value="Unassembled WGS sequence"/>
</dbReference>
<organism evidence="7 8">
    <name type="scientific">Allokutzneria multivorans</name>
    <dbReference type="NCBI Taxonomy" id="1142134"/>
    <lineage>
        <taxon>Bacteria</taxon>
        <taxon>Bacillati</taxon>
        <taxon>Actinomycetota</taxon>
        <taxon>Actinomycetes</taxon>
        <taxon>Pseudonocardiales</taxon>
        <taxon>Pseudonocardiaceae</taxon>
        <taxon>Allokutzneria</taxon>
    </lineage>
</organism>
<evidence type="ECO:0000313" key="7">
    <source>
        <dbReference type="EMBL" id="GAA4013483.1"/>
    </source>
</evidence>
<keyword evidence="8" id="KW-1185">Reference proteome</keyword>
<evidence type="ECO:0000256" key="3">
    <source>
        <dbReference type="ARBA" id="ARBA00022989"/>
    </source>
</evidence>
<comment type="caution">
    <text evidence="7">The sequence shown here is derived from an EMBL/GenBank/DDBJ whole genome shotgun (WGS) entry which is preliminary data.</text>
</comment>
<evidence type="ECO:0000256" key="5">
    <source>
        <dbReference type="SAM" id="Phobius"/>
    </source>
</evidence>
<keyword evidence="3 5" id="KW-1133">Transmembrane helix</keyword>
<keyword evidence="4 5" id="KW-0472">Membrane</keyword>
<keyword evidence="2 5" id="KW-0812">Transmembrane</keyword>
<dbReference type="EMBL" id="BAABAL010000016">
    <property type="protein sequence ID" value="GAA4013483.1"/>
    <property type="molecule type" value="Genomic_DNA"/>
</dbReference>
<accession>A0ABP7SLI5</accession>
<dbReference type="InterPro" id="IPR009908">
    <property type="entry name" value="Methylamine_util_MauE"/>
</dbReference>
<evidence type="ECO:0000313" key="8">
    <source>
        <dbReference type="Proteomes" id="UP001501747"/>
    </source>
</evidence>
<evidence type="ECO:0000259" key="6">
    <source>
        <dbReference type="Pfam" id="PF07291"/>
    </source>
</evidence>
<dbReference type="Pfam" id="PF07291">
    <property type="entry name" value="MauE"/>
    <property type="match status" value="1"/>
</dbReference>